<name>A0AAD8RTM3_LOLMU</name>
<protein>
    <recommendedName>
        <fullName evidence="2">Histone H2A C-terminal domain-containing protein</fullName>
    </recommendedName>
</protein>
<evidence type="ECO:0000313" key="3">
    <source>
        <dbReference type="EMBL" id="KAK1630983.1"/>
    </source>
</evidence>
<proteinExistence type="predicted"/>
<dbReference type="SUPFAM" id="SSF47113">
    <property type="entry name" value="Histone-fold"/>
    <property type="match status" value="1"/>
</dbReference>
<evidence type="ECO:0000259" key="2">
    <source>
        <dbReference type="Pfam" id="PF16211"/>
    </source>
</evidence>
<dbReference type="Gene3D" id="1.10.20.10">
    <property type="entry name" value="Histone, subunit A"/>
    <property type="match status" value="2"/>
</dbReference>
<keyword evidence="4" id="KW-1185">Reference proteome</keyword>
<dbReference type="Pfam" id="PF16211">
    <property type="entry name" value="Histone_H2A_C"/>
    <property type="match status" value="1"/>
</dbReference>
<dbReference type="GO" id="GO:0000786">
    <property type="term" value="C:nucleosome"/>
    <property type="evidence" value="ECO:0007669"/>
    <property type="project" value="InterPro"/>
</dbReference>
<feature type="region of interest" description="Disordered" evidence="1">
    <location>
        <begin position="59"/>
        <end position="84"/>
    </location>
</feature>
<dbReference type="InterPro" id="IPR002119">
    <property type="entry name" value="Histone_H2A"/>
</dbReference>
<dbReference type="GO" id="GO:0046982">
    <property type="term" value="F:protein heterodimerization activity"/>
    <property type="evidence" value="ECO:0007669"/>
    <property type="project" value="InterPro"/>
</dbReference>
<dbReference type="InterPro" id="IPR009072">
    <property type="entry name" value="Histone-fold"/>
</dbReference>
<dbReference type="GO" id="GO:0030527">
    <property type="term" value="F:structural constituent of chromatin"/>
    <property type="evidence" value="ECO:0007669"/>
    <property type="project" value="InterPro"/>
</dbReference>
<reference evidence="3" key="1">
    <citation type="submission" date="2023-07" db="EMBL/GenBank/DDBJ databases">
        <title>A chromosome-level genome assembly of Lolium multiflorum.</title>
        <authorList>
            <person name="Chen Y."/>
            <person name="Copetti D."/>
            <person name="Kolliker R."/>
            <person name="Studer B."/>
        </authorList>
    </citation>
    <scope>NUCLEOTIDE SEQUENCE</scope>
    <source>
        <strain evidence="3">02402/16</strain>
        <tissue evidence="3">Leaf</tissue>
    </source>
</reference>
<feature type="domain" description="Histone H2A C-terminal" evidence="2">
    <location>
        <begin position="235"/>
        <end position="268"/>
    </location>
</feature>
<sequence>MGRRAGPSTICDVSGPGAGHVGRYDTAHRFTGRRRAGPCLAREAGAGAMSGWPVGQQMEVSAPKGKKGAARRNAGGPRKKSVARSVKAGMQFPVGRIGRYLKKGRLKQSFDYSARSTAPTIAHSSHSGARLLRTQHRRPSIYSGAHQSQIHHINYVFFVGHAGKVPRGYINYFWPHDYFNYDVAILHRGDVNLGTLCLLSLPEYPLSPSVNPKPLMVGIAEEPPHLLLLIIRNDEELGKLLVSVSIAHNCVLPKINPVLLPEKTAEKAAKEPKSPKKAAKSPKKAYIWTKFLAKRTTCTSELSKRTTCK</sequence>
<organism evidence="3 4">
    <name type="scientific">Lolium multiflorum</name>
    <name type="common">Italian ryegrass</name>
    <name type="synonym">Lolium perenne subsp. multiflorum</name>
    <dbReference type="NCBI Taxonomy" id="4521"/>
    <lineage>
        <taxon>Eukaryota</taxon>
        <taxon>Viridiplantae</taxon>
        <taxon>Streptophyta</taxon>
        <taxon>Embryophyta</taxon>
        <taxon>Tracheophyta</taxon>
        <taxon>Spermatophyta</taxon>
        <taxon>Magnoliopsida</taxon>
        <taxon>Liliopsida</taxon>
        <taxon>Poales</taxon>
        <taxon>Poaceae</taxon>
        <taxon>BOP clade</taxon>
        <taxon>Pooideae</taxon>
        <taxon>Poodae</taxon>
        <taxon>Poeae</taxon>
        <taxon>Poeae Chloroplast Group 2 (Poeae type)</taxon>
        <taxon>Loliodinae</taxon>
        <taxon>Loliinae</taxon>
        <taxon>Lolium</taxon>
    </lineage>
</organism>
<accession>A0AAD8RTM3</accession>
<comment type="caution">
    <text evidence="3">The sequence shown here is derived from an EMBL/GenBank/DDBJ whole genome shotgun (WGS) entry which is preliminary data.</text>
</comment>
<gene>
    <name evidence="3" type="ORF">QYE76_005298</name>
</gene>
<dbReference type="SMART" id="SM00414">
    <property type="entry name" value="H2A"/>
    <property type="match status" value="1"/>
</dbReference>
<dbReference type="InterPro" id="IPR032454">
    <property type="entry name" value="Histone_H2A_C"/>
</dbReference>
<dbReference type="AlphaFoldDB" id="A0AAD8RTM3"/>
<dbReference type="Proteomes" id="UP001231189">
    <property type="component" value="Unassembled WGS sequence"/>
</dbReference>
<dbReference type="GO" id="GO:0003677">
    <property type="term" value="F:DNA binding"/>
    <property type="evidence" value="ECO:0007669"/>
    <property type="project" value="InterPro"/>
</dbReference>
<dbReference type="PANTHER" id="PTHR23430">
    <property type="entry name" value="HISTONE H2A"/>
    <property type="match status" value="1"/>
</dbReference>
<evidence type="ECO:0000313" key="4">
    <source>
        <dbReference type="Proteomes" id="UP001231189"/>
    </source>
</evidence>
<evidence type="ECO:0000256" key="1">
    <source>
        <dbReference type="SAM" id="MobiDB-lite"/>
    </source>
</evidence>
<dbReference type="EMBL" id="JAUUTY010000005">
    <property type="protein sequence ID" value="KAK1630983.1"/>
    <property type="molecule type" value="Genomic_DNA"/>
</dbReference>